<protein>
    <submittedName>
        <fullName evidence="2">DUF3027 domain-containing protein</fullName>
    </submittedName>
</protein>
<comment type="caution">
    <text evidence="2">The sequence shown here is derived from an EMBL/GenBank/DDBJ whole genome shotgun (WGS) entry which is preliminary data.</text>
</comment>
<accession>A0ABW2Y5C7</accession>
<evidence type="ECO:0000313" key="3">
    <source>
        <dbReference type="Proteomes" id="UP001597036"/>
    </source>
</evidence>
<dbReference type="Proteomes" id="UP001597036">
    <property type="component" value="Unassembled WGS sequence"/>
</dbReference>
<dbReference type="InterPro" id="IPR021391">
    <property type="entry name" value="DUF3027"/>
</dbReference>
<keyword evidence="3" id="KW-1185">Reference proteome</keyword>
<feature type="region of interest" description="Disordered" evidence="1">
    <location>
        <begin position="291"/>
        <end position="340"/>
    </location>
</feature>
<dbReference type="EMBL" id="JBHTHQ010000021">
    <property type="protein sequence ID" value="MFD0705275.1"/>
    <property type="molecule type" value="Genomic_DNA"/>
</dbReference>
<dbReference type="RefSeq" id="WP_377938967.1">
    <property type="nucleotide sequence ID" value="NZ_JBHTHQ010000021.1"/>
</dbReference>
<feature type="compositionally biased region" description="Acidic residues" evidence="1">
    <location>
        <begin position="142"/>
        <end position="151"/>
    </location>
</feature>
<reference evidence="3" key="1">
    <citation type="journal article" date="2019" name="Int. J. Syst. Evol. Microbiol.">
        <title>The Global Catalogue of Microorganisms (GCM) 10K type strain sequencing project: providing services to taxonomists for standard genome sequencing and annotation.</title>
        <authorList>
            <consortium name="The Broad Institute Genomics Platform"/>
            <consortium name="The Broad Institute Genome Sequencing Center for Infectious Disease"/>
            <person name="Wu L."/>
            <person name="Ma J."/>
        </authorList>
    </citation>
    <scope>NUCLEOTIDE SEQUENCE [LARGE SCALE GENOMIC DNA]</scope>
    <source>
        <strain evidence="3">CCM 8604</strain>
    </source>
</reference>
<proteinExistence type="predicted"/>
<gene>
    <name evidence="2" type="ORF">ACFQY8_05905</name>
</gene>
<sequence>MTEISSQEESQSVQTVDVDESVKTLARKILMDVAEQADHVGDFVTAVQVDNDVVDVRFASHIRGYEGWQWSVTLYHDVDIDHWTVNETVLLPTSDALVAPRWIPWKDRLEPSDISPTDVLGTEADDERLEQGIRPQEHEAREAEEEKDSQDEVFRSTGADATEAMSPEEAQETAEIINEFELARSRVLSPVGRQQAMDRWYTGQHGPKSLSTRVAAGKTCQTCGFFVSLKGELGTMFGVCANKWSQDDGRVVSLDHGCGEHSDIEPPEPSAMWIQPEPTVDDDDDIIFVPRTRTSKPTPEDRRLADILEEVDDPEDIVSGESTEDGAEDSADTTESVSES</sequence>
<evidence type="ECO:0000313" key="2">
    <source>
        <dbReference type="EMBL" id="MFD0705275.1"/>
    </source>
</evidence>
<organism evidence="2 3">
    <name type="scientific">Alloscardovia venturai</name>
    <dbReference type="NCBI Taxonomy" id="1769421"/>
    <lineage>
        <taxon>Bacteria</taxon>
        <taxon>Bacillati</taxon>
        <taxon>Actinomycetota</taxon>
        <taxon>Actinomycetes</taxon>
        <taxon>Bifidobacteriales</taxon>
        <taxon>Bifidobacteriaceae</taxon>
        <taxon>Alloscardovia</taxon>
    </lineage>
</organism>
<evidence type="ECO:0000256" key="1">
    <source>
        <dbReference type="SAM" id="MobiDB-lite"/>
    </source>
</evidence>
<name>A0ABW2Y5C7_9BIFI</name>
<feature type="compositionally biased region" description="Basic and acidic residues" evidence="1">
    <location>
        <begin position="129"/>
        <end position="141"/>
    </location>
</feature>
<dbReference type="Pfam" id="PF11228">
    <property type="entry name" value="DUF3027"/>
    <property type="match status" value="1"/>
</dbReference>
<feature type="region of interest" description="Disordered" evidence="1">
    <location>
        <begin position="113"/>
        <end position="153"/>
    </location>
</feature>
<feature type="compositionally biased region" description="Acidic residues" evidence="1">
    <location>
        <begin position="307"/>
        <end position="332"/>
    </location>
</feature>